<gene>
    <name evidence="1" type="ORF">PIB30_034784</name>
</gene>
<evidence type="ECO:0000313" key="1">
    <source>
        <dbReference type="EMBL" id="MED6134167.1"/>
    </source>
</evidence>
<dbReference type="Gene3D" id="3.80.10.10">
    <property type="entry name" value="Ribonuclease Inhibitor"/>
    <property type="match status" value="2"/>
</dbReference>
<protein>
    <submittedName>
        <fullName evidence="1">Uncharacterized protein</fullName>
    </submittedName>
</protein>
<accession>A0ABU6SCN0</accession>
<comment type="caution">
    <text evidence="1">The sequence shown here is derived from an EMBL/GenBank/DDBJ whole genome shotgun (WGS) entry which is preliminary data.</text>
</comment>
<dbReference type="EMBL" id="JASCZI010060578">
    <property type="protein sequence ID" value="MED6134167.1"/>
    <property type="molecule type" value="Genomic_DNA"/>
</dbReference>
<dbReference type="PANTHER" id="PTHR45752:SF195">
    <property type="entry name" value="LEUCINE-RICH REPEAT (LRR) FAMILY PROTEIN-RELATED"/>
    <property type="match status" value="1"/>
</dbReference>
<organism evidence="1 2">
    <name type="scientific">Stylosanthes scabra</name>
    <dbReference type="NCBI Taxonomy" id="79078"/>
    <lineage>
        <taxon>Eukaryota</taxon>
        <taxon>Viridiplantae</taxon>
        <taxon>Streptophyta</taxon>
        <taxon>Embryophyta</taxon>
        <taxon>Tracheophyta</taxon>
        <taxon>Spermatophyta</taxon>
        <taxon>Magnoliopsida</taxon>
        <taxon>eudicotyledons</taxon>
        <taxon>Gunneridae</taxon>
        <taxon>Pentapetalae</taxon>
        <taxon>rosids</taxon>
        <taxon>fabids</taxon>
        <taxon>Fabales</taxon>
        <taxon>Fabaceae</taxon>
        <taxon>Papilionoideae</taxon>
        <taxon>50 kb inversion clade</taxon>
        <taxon>dalbergioids sensu lato</taxon>
        <taxon>Dalbergieae</taxon>
        <taxon>Pterocarpus clade</taxon>
        <taxon>Stylosanthes</taxon>
    </lineage>
</organism>
<keyword evidence="2" id="KW-1185">Reference proteome</keyword>
<name>A0ABU6SCN0_9FABA</name>
<evidence type="ECO:0000313" key="2">
    <source>
        <dbReference type="Proteomes" id="UP001341840"/>
    </source>
</evidence>
<reference evidence="1 2" key="1">
    <citation type="journal article" date="2023" name="Plants (Basel)">
        <title>Bridging the Gap: Combining Genomics and Transcriptomics Approaches to Understand Stylosanthes scabra, an Orphan Legume from the Brazilian Caatinga.</title>
        <authorList>
            <person name="Ferreira-Neto J.R.C."/>
            <person name="da Silva M.D."/>
            <person name="Binneck E."/>
            <person name="de Melo N.F."/>
            <person name="da Silva R.H."/>
            <person name="de Melo A.L.T.M."/>
            <person name="Pandolfi V."/>
            <person name="Bustamante F.O."/>
            <person name="Brasileiro-Vidal A.C."/>
            <person name="Benko-Iseppon A.M."/>
        </authorList>
    </citation>
    <scope>NUCLEOTIDE SEQUENCE [LARGE SCALE GENOMIC DNA]</scope>
    <source>
        <tissue evidence="1">Leaves</tissue>
    </source>
</reference>
<sequence length="559" mass="62912">MFPSQDLSNLEVIDLSECRKLENLPDLTNAKRLRWVNLSGCEKLRYLHPSVLSAGKLATLLLDRCTNLVQVKSEKRLESLKKISVNGCSSLREFEVRSHLIEKLDLSKTAIRTLHTSIGDIKNLKSLNLEGLRLESLVKELSKLKSLEYLNLSRSGLKFEKDQLRVLFDGLKSLAKLHLKHCINLFELPDNMDALSQLNELRLDGSSITALPASIKNLTRLEILSLENCNQLVRLPELPASIKELNINNCASLESLSSLRSSASKMIGKMKHILAQDCLKLGNKDSIVEDLLLTMASAAFHNVLVRSYDNRLHSYNYNRVEACLSGKSVPRQFKNRTIESSSITIVRTPNPAAVLGFLLSAVLSPSPEAKQGMETSHIYCRCYSADGTPIGDCTSWSSAIDNLHSDNLFVWYDPYFCDSVIKTHEKQVSFEFSSDDGLGVIKDCGVRVIGPSEFHRVLWGITLEYDQKVELGVKLGLALDIQRQADSESELDLTNLLFALEYRWKLKPQMESELESRRKEMAEIITREIDKLRLSVYPPRPAVDSITRGLIDILPNLDK</sequence>
<proteinExistence type="predicted"/>
<dbReference type="InterPro" id="IPR032675">
    <property type="entry name" value="LRR_dom_sf"/>
</dbReference>
<dbReference type="Proteomes" id="UP001341840">
    <property type="component" value="Unassembled WGS sequence"/>
</dbReference>
<dbReference type="PANTHER" id="PTHR45752">
    <property type="entry name" value="LEUCINE-RICH REPEAT-CONTAINING"/>
    <property type="match status" value="1"/>
</dbReference>
<dbReference type="InterPro" id="IPR050715">
    <property type="entry name" value="LRR-SigEffector_domain"/>
</dbReference>
<dbReference type="SUPFAM" id="SSF52058">
    <property type="entry name" value="L domain-like"/>
    <property type="match status" value="1"/>
</dbReference>